<evidence type="ECO:0000256" key="2">
    <source>
        <dbReference type="ARBA" id="ARBA00007214"/>
    </source>
</evidence>
<keyword evidence="7" id="KW-0539">Nucleus</keyword>
<keyword evidence="12" id="KW-1185">Reference proteome</keyword>
<keyword evidence="4" id="KW-0238">DNA-binding</keyword>
<gene>
    <name evidence="11" type="ORF">Adt_26051</name>
</gene>
<dbReference type="InterPro" id="IPR046831">
    <property type="entry name" value="Calmodulin_bind_N"/>
</dbReference>
<sequence length="615" mass="70187">MEEENWFAEEEEQELQRCEAKALEKMGGGDKGTHVRRPERGLFFKLVNPEFLMVLKRSLTEGGEEGSELPTREFKRQHFFATVFGDVENGQAVQEFVHKLEPLFRNVVREEVERAFHPFLRHSQNQIESSGPRMWQLHFDCELPGRLFTGSRILSEDSRPVKLVLYDSESKKIITSGPLSKLKVDIVVLDGDFNPYDQNDWTAKEFESKIVPNREGKGPLVSGEVIVHLKEGVGYIGEANFTDNSSWIRSGKFRLGAKVNSSFTQGQIREGISKAFKVKDHRGESYQKHYPPSLDDEVWRLEKIAKDGASHKRLAQHDITSVKDFLRFYITDQSSLRTLLNISNKKTWDTIIGHAKTCRLDDTLNLFIGAHGMRLFFNCIYELVGATFDGQNYLPLDKFDIFQMQIVENLKQRVYRNLKDLVPIDDQSPVGYPMLLPSFGADNFNYPTSSMQNVHFPVQQEMQMNPNHLTTSPLNNYEVGQEYSPFEVSFTESSHQMQGLNSTSGNSFGMSDSNNGSYMGADTWASGGNYVGSFMPTNDPSINNFLVDSTAFQENELFLGSTTQEIGTISSNPEIRFPRNGKHKTRWCKVLAVVKWHLVRSNVAARKWKRLCSYM</sequence>
<feature type="domain" description="Calmodulin binding protein central" evidence="9">
    <location>
        <begin position="294"/>
        <end position="358"/>
    </location>
</feature>
<dbReference type="Pfam" id="PF20451">
    <property type="entry name" value="Calmod_bind_M"/>
    <property type="match status" value="1"/>
</dbReference>
<dbReference type="InterPro" id="IPR012416">
    <property type="entry name" value="CBP60"/>
</dbReference>
<dbReference type="AlphaFoldDB" id="A0ABD1RPX8"/>
<dbReference type="Pfam" id="PF07887">
    <property type="entry name" value="Calmodulin_bind"/>
    <property type="match status" value="1"/>
</dbReference>
<dbReference type="Proteomes" id="UP001604336">
    <property type="component" value="Unassembled WGS sequence"/>
</dbReference>
<dbReference type="InterPro" id="IPR046829">
    <property type="entry name" value="Calmod_bind_C"/>
</dbReference>
<evidence type="ECO:0000259" key="8">
    <source>
        <dbReference type="Pfam" id="PF07887"/>
    </source>
</evidence>
<evidence type="ECO:0000256" key="7">
    <source>
        <dbReference type="ARBA" id="ARBA00023242"/>
    </source>
</evidence>
<keyword evidence="6" id="KW-0804">Transcription</keyword>
<dbReference type="PANTHER" id="PTHR31713">
    <property type="entry name" value="OS02G0177800 PROTEIN"/>
    <property type="match status" value="1"/>
</dbReference>
<keyword evidence="5" id="KW-0010">Activator</keyword>
<evidence type="ECO:0000256" key="1">
    <source>
        <dbReference type="ARBA" id="ARBA00004123"/>
    </source>
</evidence>
<evidence type="ECO:0000256" key="5">
    <source>
        <dbReference type="ARBA" id="ARBA00023159"/>
    </source>
</evidence>
<evidence type="ECO:0000256" key="4">
    <source>
        <dbReference type="ARBA" id="ARBA00023125"/>
    </source>
</evidence>
<dbReference type="GO" id="GO:0003677">
    <property type="term" value="F:DNA binding"/>
    <property type="evidence" value="ECO:0007669"/>
    <property type="project" value="UniProtKB-KW"/>
</dbReference>
<accession>A0ABD1RPX8</accession>
<comment type="caution">
    <text evidence="11">The sequence shown here is derived from an EMBL/GenBank/DDBJ whole genome shotgun (WGS) entry which is preliminary data.</text>
</comment>
<evidence type="ECO:0000259" key="9">
    <source>
        <dbReference type="Pfam" id="PF20451"/>
    </source>
</evidence>
<dbReference type="PANTHER" id="PTHR31713:SF43">
    <property type="entry name" value="CALMODULIN-BINDING PROTEIN 60 G"/>
    <property type="match status" value="1"/>
</dbReference>
<evidence type="ECO:0000313" key="12">
    <source>
        <dbReference type="Proteomes" id="UP001604336"/>
    </source>
</evidence>
<dbReference type="GO" id="GO:0005634">
    <property type="term" value="C:nucleus"/>
    <property type="evidence" value="ECO:0007669"/>
    <property type="project" value="UniProtKB-SubCell"/>
</dbReference>
<feature type="domain" description="Calmodulin binding protein-like N-terminal" evidence="8">
    <location>
        <begin position="135"/>
        <end position="281"/>
    </location>
</feature>
<name>A0ABD1RPX8_9LAMI</name>
<organism evidence="11 12">
    <name type="scientific">Abeliophyllum distichum</name>
    <dbReference type="NCBI Taxonomy" id="126358"/>
    <lineage>
        <taxon>Eukaryota</taxon>
        <taxon>Viridiplantae</taxon>
        <taxon>Streptophyta</taxon>
        <taxon>Embryophyta</taxon>
        <taxon>Tracheophyta</taxon>
        <taxon>Spermatophyta</taxon>
        <taxon>Magnoliopsida</taxon>
        <taxon>eudicotyledons</taxon>
        <taxon>Gunneridae</taxon>
        <taxon>Pentapetalae</taxon>
        <taxon>asterids</taxon>
        <taxon>lamiids</taxon>
        <taxon>Lamiales</taxon>
        <taxon>Oleaceae</taxon>
        <taxon>Forsythieae</taxon>
        <taxon>Abeliophyllum</taxon>
    </lineage>
</organism>
<protein>
    <submittedName>
        <fullName evidence="11">Calmodulin-binding protein 60 C</fullName>
    </submittedName>
</protein>
<keyword evidence="3" id="KW-0805">Transcription regulation</keyword>
<dbReference type="InterPro" id="IPR046830">
    <property type="entry name" value="Calmod_bind_M"/>
</dbReference>
<evidence type="ECO:0000259" key="10">
    <source>
        <dbReference type="Pfam" id="PF20452"/>
    </source>
</evidence>
<evidence type="ECO:0000313" key="11">
    <source>
        <dbReference type="EMBL" id="KAL2490423.1"/>
    </source>
</evidence>
<comment type="subcellular location">
    <subcellularLocation>
        <location evidence="1">Nucleus</location>
    </subcellularLocation>
</comment>
<evidence type="ECO:0000256" key="6">
    <source>
        <dbReference type="ARBA" id="ARBA00023163"/>
    </source>
</evidence>
<dbReference type="EMBL" id="JBFOLK010000008">
    <property type="protein sequence ID" value="KAL2490423.1"/>
    <property type="molecule type" value="Genomic_DNA"/>
</dbReference>
<reference evidence="12" key="1">
    <citation type="submission" date="2024-07" db="EMBL/GenBank/DDBJ databases">
        <title>Two chromosome-level genome assemblies of Korean endemic species Abeliophyllum distichum and Forsythia ovata (Oleaceae).</title>
        <authorList>
            <person name="Jang H."/>
        </authorList>
    </citation>
    <scope>NUCLEOTIDE SEQUENCE [LARGE SCALE GENOMIC DNA]</scope>
</reference>
<evidence type="ECO:0000256" key="3">
    <source>
        <dbReference type="ARBA" id="ARBA00023015"/>
    </source>
</evidence>
<comment type="similarity">
    <text evidence="2">Belongs to the plant ACBP60 protein family.</text>
</comment>
<proteinExistence type="inferred from homology"/>
<dbReference type="Pfam" id="PF20452">
    <property type="entry name" value="Calmod_bind_C"/>
    <property type="match status" value="1"/>
</dbReference>
<feature type="domain" description="Calmodulin binding protein C-terminal" evidence="10">
    <location>
        <begin position="371"/>
        <end position="423"/>
    </location>
</feature>